<dbReference type="EMBL" id="JABANE010000269">
    <property type="protein sequence ID" value="NME72974.1"/>
    <property type="molecule type" value="Genomic_DNA"/>
</dbReference>
<protein>
    <submittedName>
        <fullName evidence="1">Uncharacterized protein</fullName>
    </submittedName>
</protein>
<accession>A0A7X9XDS7</accession>
<gene>
    <name evidence="1" type="ORF">HHU12_33775</name>
</gene>
<evidence type="ECO:0000313" key="2">
    <source>
        <dbReference type="Proteomes" id="UP000576082"/>
    </source>
</evidence>
<comment type="caution">
    <text evidence="1">The sequence shown here is derived from an EMBL/GenBank/DDBJ whole genome shotgun (WGS) entry which is preliminary data.</text>
</comment>
<organism evidence="1 2">
    <name type="scientific">Flammeovirga aprica JL-4</name>
    <dbReference type="NCBI Taxonomy" id="694437"/>
    <lineage>
        <taxon>Bacteria</taxon>
        <taxon>Pseudomonadati</taxon>
        <taxon>Bacteroidota</taxon>
        <taxon>Cytophagia</taxon>
        <taxon>Cytophagales</taxon>
        <taxon>Flammeovirgaceae</taxon>
        <taxon>Flammeovirga</taxon>
    </lineage>
</organism>
<keyword evidence="2" id="KW-1185">Reference proteome</keyword>
<evidence type="ECO:0000313" key="1">
    <source>
        <dbReference type="EMBL" id="NME72974.1"/>
    </source>
</evidence>
<sequence length="56" mass="6810">MMKKEDATKYFISPSKLFENITIEDDNTNVPIEAFERVVLFNMFKTHQRNDYDYDR</sequence>
<reference evidence="1 2" key="1">
    <citation type="submission" date="2020-04" db="EMBL/GenBank/DDBJ databases">
        <title>Flammeovirga sp. SR4, a novel species isolated from seawater.</title>
        <authorList>
            <person name="Wang X."/>
        </authorList>
    </citation>
    <scope>NUCLEOTIDE SEQUENCE [LARGE SCALE GENOMIC DNA]</scope>
    <source>
        <strain evidence="1 2">ATCC 23126</strain>
    </source>
</reference>
<proteinExistence type="predicted"/>
<dbReference type="AlphaFoldDB" id="A0A7X9XDS7"/>
<dbReference type="Proteomes" id="UP000576082">
    <property type="component" value="Unassembled WGS sequence"/>
</dbReference>
<name>A0A7X9XDS7_9BACT</name>